<evidence type="ECO:0000256" key="7">
    <source>
        <dbReference type="ARBA" id="ARBA00030836"/>
    </source>
</evidence>
<dbReference type="SUPFAM" id="SSF53182">
    <property type="entry name" value="Pyrrolidone carboxyl peptidase (pyroglutamate aminopeptidase)"/>
    <property type="match status" value="1"/>
</dbReference>
<keyword evidence="6" id="KW-0788">Thiol protease</keyword>
<evidence type="ECO:0000256" key="1">
    <source>
        <dbReference type="ARBA" id="ARBA00006641"/>
    </source>
</evidence>
<dbReference type="GO" id="GO:0006508">
    <property type="term" value="P:proteolysis"/>
    <property type="evidence" value="ECO:0007669"/>
    <property type="project" value="UniProtKB-KW"/>
</dbReference>
<keyword evidence="4" id="KW-0645">Protease</keyword>
<dbReference type="Gene3D" id="3.40.630.20">
    <property type="entry name" value="Peptidase C15, pyroglutamyl peptidase I-like"/>
    <property type="match status" value="1"/>
</dbReference>
<dbReference type="CDD" id="cd00501">
    <property type="entry name" value="Peptidase_C15"/>
    <property type="match status" value="1"/>
</dbReference>
<dbReference type="InterPro" id="IPR036440">
    <property type="entry name" value="Peptidase_C15-like_sf"/>
</dbReference>
<reference evidence="10 11" key="2">
    <citation type="submission" date="2019-02" db="EMBL/GenBank/DDBJ databases">
        <title>'Lichenibacterium ramalinii' gen. nov. sp. nov., 'Lichenibacterium minor' gen. nov. sp. nov.</title>
        <authorList>
            <person name="Pankratov T."/>
        </authorList>
    </citation>
    <scope>NUCLEOTIDE SEQUENCE [LARGE SCALE GENOMIC DNA]</scope>
    <source>
        <strain evidence="10 11">RmlP001</strain>
    </source>
</reference>
<keyword evidence="11" id="KW-1185">Reference proteome</keyword>
<proteinExistence type="inferred from homology"/>
<evidence type="ECO:0000256" key="5">
    <source>
        <dbReference type="ARBA" id="ARBA00022801"/>
    </source>
</evidence>
<accession>A0A4Q2R7X7</accession>
<evidence type="ECO:0000256" key="3">
    <source>
        <dbReference type="ARBA" id="ARBA00022490"/>
    </source>
</evidence>
<evidence type="ECO:0000256" key="6">
    <source>
        <dbReference type="ARBA" id="ARBA00022807"/>
    </source>
</evidence>
<evidence type="ECO:0000256" key="8">
    <source>
        <dbReference type="ARBA" id="ARBA00031559"/>
    </source>
</evidence>
<dbReference type="EMBL" id="QYBC01000036">
    <property type="protein sequence ID" value="RYB01540.1"/>
    <property type="molecule type" value="Genomic_DNA"/>
</dbReference>
<evidence type="ECO:0000313" key="10">
    <source>
        <dbReference type="EMBL" id="RYB01540.1"/>
    </source>
</evidence>
<evidence type="ECO:0000256" key="4">
    <source>
        <dbReference type="ARBA" id="ARBA00022670"/>
    </source>
</evidence>
<dbReference type="Pfam" id="PF01470">
    <property type="entry name" value="Peptidase_C15"/>
    <property type="match status" value="1"/>
</dbReference>
<feature type="region of interest" description="Disordered" evidence="9">
    <location>
        <begin position="1"/>
        <end position="30"/>
    </location>
</feature>
<dbReference type="InterPro" id="IPR000816">
    <property type="entry name" value="Peptidase_C15"/>
</dbReference>
<dbReference type="PRINTS" id="PR00706">
    <property type="entry name" value="PYROGLUPTASE"/>
</dbReference>
<dbReference type="Proteomes" id="UP000289411">
    <property type="component" value="Unassembled WGS sequence"/>
</dbReference>
<reference evidence="10 11" key="1">
    <citation type="submission" date="2018-09" db="EMBL/GenBank/DDBJ databases">
        <authorList>
            <person name="Grouzdev D.S."/>
            <person name="Krutkina M.S."/>
        </authorList>
    </citation>
    <scope>NUCLEOTIDE SEQUENCE [LARGE SCALE GENOMIC DNA]</scope>
    <source>
        <strain evidence="10 11">RmlP001</strain>
    </source>
</reference>
<dbReference type="GO" id="GO:0005829">
    <property type="term" value="C:cytosol"/>
    <property type="evidence" value="ECO:0007669"/>
    <property type="project" value="InterPro"/>
</dbReference>
<dbReference type="GO" id="GO:0016920">
    <property type="term" value="F:pyroglutamyl-peptidase activity"/>
    <property type="evidence" value="ECO:0007669"/>
    <property type="project" value="InterPro"/>
</dbReference>
<keyword evidence="5" id="KW-0378">Hydrolase</keyword>
<evidence type="ECO:0000256" key="9">
    <source>
        <dbReference type="SAM" id="MobiDB-lite"/>
    </source>
</evidence>
<evidence type="ECO:0000313" key="11">
    <source>
        <dbReference type="Proteomes" id="UP000289411"/>
    </source>
</evidence>
<dbReference type="AlphaFoldDB" id="A0A4Q2R7X7"/>
<evidence type="ECO:0000256" key="2">
    <source>
        <dbReference type="ARBA" id="ARBA00019191"/>
    </source>
</evidence>
<comment type="similarity">
    <text evidence="1">Belongs to the peptidase C15 family.</text>
</comment>
<gene>
    <name evidence="10" type="ORF">D3272_25710</name>
</gene>
<organism evidence="10 11">
    <name type="scientific">Lichenibacterium ramalinae</name>
    <dbReference type="NCBI Taxonomy" id="2316527"/>
    <lineage>
        <taxon>Bacteria</taxon>
        <taxon>Pseudomonadati</taxon>
        <taxon>Pseudomonadota</taxon>
        <taxon>Alphaproteobacteria</taxon>
        <taxon>Hyphomicrobiales</taxon>
        <taxon>Lichenihabitantaceae</taxon>
        <taxon>Lichenibacterium</taxon>
    </lineage>
</organism>
<dbReference type="PANTHER" id="PTHR23402:SF1">
    <property type="entry name" value="PYROGLUTAMYL-PEPTIDASE I"/>
    <property type="match status" value="1"/>
</dbReference>
<sequence length="259" mass="28037">MSEAVRPLRQAAACADRRRARPSSRLSSQRTRGLLRIAMPNPPKIVVTGFEPFAHGTENPTLDVLEQLRAANDIEGDLTTVRMPVDSNRLAALTSAKLDEIRPDIWISLGVAPGLSVVAVERLAANVMDFPIADNVGTQHGGHPVFEGGPAGHLSTLPVKTIADELRAAGIPAKVSNSPSTYLCNQMMYTVLHLITDKALNTRAGFIHVPAHPSYVAKQNYPFVDMPSMSIELMTAAVKHAIATSIAVEHDHRRPGFNY</sequence>
<dbReference type="InterPro" id="IPR016125">
    <property type="entry name" value="Peptidase_C15-like"/>
</dbReference>
<dbReference type="PANTHER" id="PTHR23402">
    <property type="entry name" value="PROTEASE FAMILY C15 PYROGLUTAMYL-PEPTIDASE I-RELATED"/>
    <property type="match status" value="1"/>
</dbReference>
<keyword evidence="3" id="KW-0963">Cytoplasm</keyword>
<protein>
    <recommendedName>
        <fullName evidence="2">Pyrrolidone-carboxylate peptidase</fullName>
    </recommendedName>
    <alternativeName>
        <fullName evidence="7">5-oxoprolyl-peptidase</fullName>
    </alternativeName>
    <alternativeName>
        <fullName evidence="8">Pyroglutamyl-peptidase I</fullName>
    </alternativeName>
</protein>
<dbReference type="OrthoDB" id="9779738at2"/>
<comment type="caution">
    <text evidence="10">The sequence shown here is derived from an EMBL/GenBank/DDBJ whole genome shotgun (WGS) entry which is preliminary data.</text>
</comment>
<name>A0A4Q2R7X7_9HYPH</name>